<proteinExistence type="predicted"/>
<evidence type="ECO:0000313" key="2">
    <source>
        <dbReference type="EMBL" id="SVD74517.1"/>
    </source>
</evidence>
<protein>
    <recommendedName>
        <fullName evidence="1">DinB-like domain-containing protein</fullName>
    </recommendedName>
</protein>
<gene>
    <name evidence="2" type="ORF">METZ01_LOCUS427371</name>
</gene>
<feature type="domain" description="DinB-like" evidence="1">
    <location>
        <begin position="27"/>
        <end position="148"/>
    </location>
</feature>
<accession>A0A382XTQ9</accession>
<organism evidence="2">
    <name type="scientific">marine metagenome</name>
    <dbReference type="NCBI Taxonomy" id="408172"/>
    <lineage>
        <taxon>unclassified sequences</taxon>
        <taxon>metagenomes</taxon>
        <taxon>ecological metagenomes</taxon>
    </lineage>
</organism>
<dbReference type="SUPFAM" id="SSF109854">
    <property type="entry name" value="DinB/YfiT-like putative metalloenzymes"/>
    <property type="match status" value="1"/>
</dbReference>
<dbReference type="Pfam" id="PF12867">
    <property type="entry name" value="DinB_2"/>
    <property type="match status" value="1"/>
</dbReference>
<dbReference type="Gene3D" id="1.20.120.450">
    <property type="entry name" value="dinb family like domain"/>
    <property type="match status" value="1"/>
</dbReference>
<sequence>MTDNDLSLRKHLATLLDGRQAHIEIGAVLDKLSFQDLSKESKGVPWTLWELFEHTRIAQWDILEFSRNPDHQSPDWPKGYWPQDKGPKDEATWKASTASFRHDLNAMKDLVLDCNVDLHENIPHGDGQTILREAMLIADHNAYHLGQMVLLLKFFGSW</sequence>
<evidence type="ECO:0000259" key="1">
    <source>
        <dbReference type="Pfam" id="PF12867"/>
    </source>
</evidence>
<dbReference type="InterPro" id="IPR034660">
    <property type="entry name" value="DinB/YfiT-like"/>
</dbReference>
<dbReference type="EMBL" id="UINC01170463">
    <property type="protein sequence ID" value="SVD74517.1"/>
    <property type="molecule type" value="Genomic_DNA"/>
</dbReference>
<name>A0A382XTQ9_9ZZZZ</name>
<reference evidence="2" key="1">
    <citation type="submission" date="2018-05" db="EMBL/GenBank/DDBJ databases">
        <authorList>
            <person name="Lanie J.A."/>
            <person name="Ng W.-L."/>
            <person name="Kazmierczak K.M."/>
            <person name="Andrzejewski T.M."/>
            <person name="Davidsen T.M."/>
            <person name="Wayne K.J."/>
            <person name="Tettelin H."/>
            <person name="Glass J.I."/>
            <person name="Rusch D."/>
            <person name="Podicherti R."/>
            <person name="Tsui H.-C.T."/>
            <person name="Winkler M.E."/>
        </authorList>
    </citation>
    <scope>NUCLEOTIDE SEQUENCE</scope>
</reference>
<dbReference type="InterPro" id="IPR024775">
    <property type="entry name" value="DinB-like"/>
</dbReference>
<dbReference type="AlphaFoldDB" id="A0A382XTQ9"/>